<dbReference type="Proteomes" id="UP000748756">
    <property type="component" value="Unassembled WGS sequence"/>
</dbReference>
<feature type="compositionally biased region" description="Acidic residues" evidence="1">
    <location>
        <begin position="12"/>
        <end position="30"/>
    </location>
</feature>
<sequence>MAGRKRPRFEVPEEDINEDDDESKDDDDEHDGGTEDHGTASTPFASANMSALNATSTAYMYCRPPGMDPDYPNSFSGLISIPNSSAIAADATTITPCEAISASSAINATSSSSTTSTTPSAPESEVDSEPELEQNSSQSRGPLASPTVPKASAHRTLARILTMISQHLSGNSSSPTGLLVVETFVDTPSAANPRQTCLTTLVGSGSSSGTTFFTTPSVTWAVPSRANAFGSDRHDSICASANGEGEAQRQQKEQQQDLPQELPLNMIFQVEQKSDQTRQTVPQEIEVQPVFRIQSESSASLPSSSSSQPPTNVRSRYSKRQRVNMREIV</sequence>
<feature type="region of interest" description="Disordered" evidence="1">
    <location>
        <begin position="1"/>
        <end position="46"/>
    </location>
</feature>
<keyword evidence="3" id="KW-1185">Reference proteome</keyword>
<comment type="caution">
    <text evidence="2">The sequence shown here is derived from an EMBL/GenBank/DDBJ whole genome shotgun (WGS) entry which is preliminary data.</text>
</comment>
<feature type="region of interest" description="Disordered" evidence="1">
    <location>
        <begin position="105"/>
        <end position="151"/>
    </location>
</feature>
<feature type="region of interest" description="Disordered" evidence="1">
    <location>
        <begin position="292"/>
        <end position="329"/>
    </location>
</feature>
<dbReference type="AlphaFoldDB" id="A0A9P5VC84"/>
<protein>
    <submittedName>
        <fullName evidence="2">Uncharacterized protein</fullName>
    </submittedName>
</protein>
<evidence type="ECO:0000256" key="1">
    <source>
        <dbReference type="SAM" id="MobiDB-lite"/>
    </source>
</evidence>
<evidence type="ECO:0000313" key="3">
    <source>
        <dbReference type="Proteomes" id="UP000748756"/>
    </source>
</evidence>
<organism evidence="2 3">
    <name type="scientific">Linnemannia schmuckeri</name>
    <dbReference type="NCBI Taxonomy" id="64567"/>
    <lineage>
        <taxon>Eukaryota</taxon>
        <taxon>Fungi</taxon>
        <taxon>Fungi incertae sedis</taxon>
        <taxon>Mucoromycota</taxon>
        <taxon>Mortierellomycotina</taxon>
        <taxon>Mortierellomycetes</taxon>
        <taxon>Mortierellales</taxon>
        <taxon>Mortierellaceae</taxon>
        <taxon>Linnemannia</taxon>
    </lineage>
</organism>
<feature type="compositionally biased region" description="Low complexity" evidence="1">
    <location>
        <begin position="295"/>
        <end position="307"/>
    </location>
</feature>
<reference evidence="2" key="1">
    <citation type="journal article" date="2020" name="Fungal Divers.">
        <title>Resolving the Mortierellaceae phylogeny through synthesis of multi-gene phylogenetics and phylogenomics.</title>
        <authorList>
            <person name="Vandepol N."/>
            <person name="Liber J."/>
            <person name="Desiro A."/>
            <person name="Na H."/>
            <person name="Kennedy M."/>
            <person name="Barry K."/>
            <person name="Grigoriev I.V."/>
            <person name="Miller A.N."/>
            <person name="O'Donnell K."/>
            <person name="Stajich J.E."/>
            <person name="Bonito G."/>
        </authorList>
    </citation>
    <scope>NUCLEOTIDE SEQUENCE</scope>
    <source>
        <strain evidence="2">NRRL 6426</strain>
    </source>
</reference>
<dbReference type="EMBL" id="JAAAUQ010000236">
    <property type="protein sequence ID" value="KAF9152560.1"/>
    <property type="molecule type" value="Genomic_DNA"/>
</dbReference>
<proteinExistence type="predicted"/>
<name>A0A9P5VC84_9FUNG</name>
<feature type="compositionally biased region" description="Low complexity" evidence="1">
    <location>
        <begin position="105"/>
        <end position="123"/>
    </location>
</feature>
<accession>A0A9P5VC84</accession>
<evidence type="ECO:0000313" key="2">
    <source>
        <dbReference type="EMBL" id="KAF9152560.1"/>
    </source>
</evidence>
<gene>
    <name evidence="2" type="ORF">BG015_005081</name>
</gene>